<dbReference type="RefSeq" id="WP_069717704.1">
    <property type="nucleotide sequence ID" value="NZ_MJEH01000033.1"/>
</dbReference>
<dbReference type="AlphaFoldDB" id="A0A1E5LDK0"/>
<feature type="transmembrane region" description="Helical" evidence="2">
    <location>
        <begin position="6"/>
        <end position="26"/>
    </location>
</feature>
<keyword evidence="2" id="KW-0812">Transmembrane</keyword>
<evidence type="ECO:0000256" key="1">
    <source>
        <dbReference type="SAM" id="MobiDB-lite"/>
    </source>
</evidence>
<gene>
    <name evidence="3" type="ORF">BFG57_02520</name>
</gene>
<organism evidence="3 4">
    <name type="scientific">Bacillus solimangrovi</name>
    <dbReference type="NCBI Taxonomy" id="1305675"/>
    <lineage>
        <taxon>Bacteria</taxon>
        <taxon>Bacillati</taxon>
        <taxon>Bacillota</taxon>
        <taxon>Bacilli</taxon>
        <taxon>Bacillales</taxon>
        <taxon>Bacillaceae</taxon>
        <taxon>Bacillus</taxon>
    </lineage>
</organism>
<keyword evidence="4" id="KW-1185">Reference proteome</keyword>
<protein>
    <submittedName>
        <fullName evidence="3">Uncharacterized protein</fullName>
    </submittedName>
</protein>
<comment type="caution">
    <text evidence="3">The sequence shown here is derived from an EMBL/GenBank/DDBJ whole genome shotgun (WGS) entry which is preliminary data.</text>
</comment>
<accession>A0A1E5LDK0</accession>
<reference evidence="3 4" key="1">
    <citation type="submission" date="2016-08" db="EMBL/GenBank/DDBJ databases">
        <title>Genome of Bacillus solimangrovi GH2-4.</title>
        <authorList>
            <person name="Lim S."/>
            <person name="Kim B.-C."/>
        </authorList>
    </citation>
    <scope>NUCLEOTIDE SEQUENCE [LARGE SCALE GENOMIC DNA]</scope>
    <source>
        <strain evidence="3 4">GH2-4</strain>
    </source>
</reference>
<sequence length="106" mass="12120">MWKKSLISTGIMTLILINIFLWPYLLNNQDHNSIDEQPENLETTSVPKQMESIEIEIETELINEEMGENDSSNIVDEITEPSESISNIEGPTPFETDPPFQIINIK</sequence>
<keyword evidence="2" id="KW-1133">Transmembrane helix</keyword>
<evidence type="ECO:0000313" key="3">
    <source>
        <dbReference type="EMBL" id="OEH92163.1"/>
    </source>
</evidence>
<feature type="region of interest" description="Disordered" evidence="1">
    <location>
        <begin position="83"/>
        <end position="106"/>
    </location>
</feature>
<dbReference type="EMBL" id="MJEH01000033">
    <property type="protein sequence ID" value="OEH92163.1"/>
    <property type="molecule type" value="Genomic_DNA"/>
</dbReference>
<proteinExistence type="predicted"/>
<dbReference type="STRING" id="1305675.BFG57_02520"/>
<evidence type="ECO:0000313" key="4">
    <source>
        <dbReference type="Proteomes" id="UP000095209"/>
    </source>
</evidence>
<evidence type="ECO:0000256" key="2">
    <source>
        <dbReference type="SAM" id="Phobius"/>
    </source>
</evidence>
<name>A0A1E5LDK0_9BACI</name>
<dbReference type="Proteomes" id="UP000095209">
    <property type="component" value="Unassembled WGS sequence"/>
</dbReference>
<keyword evidence="2" id="KW-0472">Membrane</keyword>